<feature type="transmembrane region" description="Helical" evidence="1">
    <location>
        <begin position="150"/>
        <end position="172"/>
    </location>
</feature>
<evidence type="ECO:0000256" key="1">
    <source>
        <dbReference type="SAM" id="Phobius"/>
    </source>
</evidence>
<keyword evidence="1" id="KW-0812">Transmembrane</keyword>
<keyword evidence="1" id="KW-0472">Membrane</keyword>
<protein>
    <submittedName>
        <fullName evidence="2">Uncharacterized protein</fullName>
    </submittedName>
</protein>
<dbReference type="EMBL" id="MN739319">
    <property type="protein sequence ID" value="QHS98612.1"/>
    <property type="molecule type" value="Genomic_DNA"/>
</dbReference>
<dbReference type="AlphaFoldDB" id="A0A6C0C2S8"/>
<keyword evidence="1" id="KW-1133">Transmembrane helix</keyword>
<reference evidence="2" key="1">
    <citation type="journal article" date="2020" name="Nature">
        <title>Giant virus diversity and host interactions through global metagenomics.</title>
        <authorList>
            <person name="Schulz F."/>
            <person name="Roux S."/>
            <person name="Paez-Espino D."/>
            <person name="Jungbluth S."/>
            <person name="Walsh D.A."/>
            <person name="Denef V.J."/>
            <person name="McMahon K.D."/>
            <person name="Konstantinidis K.T."/>
            <person name="Eloe-Fadrosh E.A."/>
            <person name="Kyrpides N.C."/>
            <person name="Woyke T."/>
        </authorList>
    </citation>
    <scope>NUCLEOTIDE SEQUENCE</scope>
    <source>
        <strain evidence="2">GVMAG-M-3300020185-18</strain>
    </source>
</reference>
<sequence length="202" mass="23078">MMNEENSQSNTNRSTTPVAYKINSGDIEQGTVVHVARPVNAPPPPPTTPITASATAAGRVTNRTILAYNLAKSVKLFSVIDGIFCFMYALYSAWYFLPLVMNIVGYYGAKNYNKRLVLSYLIYSVLNITSKTITWVLITFYIPTPDNFDWSGYTFFSMVGILIELYICHMVYRLYYALKSLNEEEERGLHGLKYRVARIIYW</sequence>
<feature type="transmembrane region" description="Helical" evidence="1">
    <location>
        <begin position="117"/>
        <end position="138"/>
    </location>
</feature>
<name>A0A6C0C2S8_9ZZZZ</name>
<evidence type="ECO:0000313" key="2">
    <source>
        <dbReference type="EMBL" id="QHS98612.1"/>
    </source>
</evidence>
<proteinExistence type="predicted"/>
<accession>A0A6C0C2S8</accession>
<organism evidence="2">
    <name type="scientific">viral metagenome</name>
    <dbReference type="NCBI Taxonomy" id="1070528"/>
    <lineage>
        <taxon>unclassified sequences</taxon>
        <taxon>metagenomes</taxon>
        <taxon>organismal metagenomes</taxon>
    </lineage>
</organism>